<dbReference type="PROSITE" id="PS51257">
    <property type="entry name" value="PROKAR_LIPOPROTEIN"/>
    <property type="match status" value="1"/>
</dbReference>
<accession>A0AAN9LR49</accession>
<dbReference type="SUPFAM" id="SSF52047">
    <property type="entry name" value="RNI-like"/>
    <property type="match status" value="1"/>
</dbReference>
<sequence>MKNLSMLSLEGTAISYLPSSLGCLVNLAVLNLKDCKKLVCLPNTIDRLQWGKIMDTSGCSNLNSGVTFLSIPIYVPKLSKQENPAPSNYQELDQPLPINASSTKELDASDCDSLQTTKFNQHTQQYVPKGLGPSPLEKRITASKGASIPRNVDKKVGIALCFLLKSYASRKGFYQT</sequence>
<dbReference type="EMBL" id="JAYMYQ010000004">
    <property type="protein sequence ID" value="KAK7340286.1"/>
    <property type="molecule type" value="Genomic_DNA"/>
</dbReference>
<dbReference type="Proteomes" id="UP001367508">
    <property type="component" value="Unassembled WGS sequence"/>
</dbReference>
<dbReference type="Gene3D" id="3.80.10.10">
    <property type="entry name" value="Ribonuclease Inhibitor"/>
    <property type="match status" value="1"/>
</dbReference>
<keyword evidence="2" id="KW-1185">Reference proteome</keyword>
<dbReference type="InterPro" id="IPR032675">
    <property type="entry name" value="LRR_dom_sf"/>
</dbReference>
<proteinExistence type="predicted"/>
<organism evidence="1 2">
    <name type="scientific">Canavalia gladiata</name>
    <name type="common">Sword bean</name>
    <name type="synonym">Dolichos gladiatus</name>
    <dbReference type="NCBI Taxonomy" id="3824"/>
    <lineage>
        <taxon>Eukaryota</taxon>
        <taxon>Viridiplantae</taxon>
        <taxon>Streptophyta</taxon>
        <taxon>Embryophyta</taxon>
        <taxon>Tracheophyta</taxon>
        <taxon>Spermatophyta</taxon>
        <taxon>Magnoliopsida</taxon>
        <taxon>eudicotyledons</taxon>
        <taxon>Gunneridae</taxon>
        <taxon>Pentapetalae</taxon>
        <taxon>rosids</taxon>
        <taxon>fabids</taxon>
        <taxon>Fabales</taxon>
        <taxon>Fabaceae</taxon>
        <taxon>Papilionoideae</taxon>
        <taxon>50 kb inversion clade</taxon>
        <taxon>NPAAA clade</taxon>
        <taxon>indigoferoid/millettioid clade</taxon>
        <taxon>Phaseoleae</taxon>
        <taxon>Canavalia</taxon>
    </lineage>
</organism>
<evidence type="ECO:0000313" key="1">
    <source>
        <dbReference type="EMBL" id="KAK7340286.1"/>
    </source>
</evidence>
<comment type="caution">
    <text evidence="1">The sequence shown here is derived from an EMBL/GenBank/DDBJ whole genome shotgun (WGS) entry which is preliminary data.</text>
</comment>
<name>A0AAN9LR49_CANGL</name>
<protein>
    <submittedName>
        <fullName evidence="1">Uncharacterized protein</fullName>
    </submittedName>
</protein>
<reference evidence="1 2" key="1">
    <citation type="submission" date="2024-01" db="EMBL/GenBank/DDBJ databases">
        <title>The genomes of 5 underutilized Papilionoideae crops provide insights into root nodulation and disease resistanc.</title>
        <authorList>
            <person name="Jiang F."/>
        </authorList>
    </citation>
    <scope>NUCLEOTIDE SEQUENCE [LARGE SCALE GENOMIC DNA]</scope>
    <source>
        <strain evidence="1">LVBAO_FW01</strain>
        <tissue evidence="1">Leaves</tissue>
    </source>
</reference>
<dbReference type="AlphaFoldDB" id="A0AAN9LR49"/>
<gene>
    <name evidence="1" type="ORF">VNO77_20988</name>
</gene>
<evidence type="ECO:0000313" key="2">
    <source>
        <dbReference type="Proteomes" id="UP001367508"/>
    </source>
</evidence>